<keyword evidence="1" id="KW-0472">Membrane</keyword>
<keyword evidence="3" id="KW-0645">Protease</keyword>
<accession>A0A0J1FTT2</accession>
<dbReference type="GO" id="GO:0080120">
    <property type="term" value="P:CAAX-box protein maturation"/>
    <property type="evidence" value="ECO:0007669"/>
    <property type="project" value="UniProtKB-ARBA"/>
</dbReference>
<keyword evidence="3" id="KW-0378">Hydrolase</keyword>
<feature type="transmembrane region" description="Helical" evidence="1">
    <location>
        <begin position="143"/>
        <end position="161"/>
    </location>
</feature>
<dbReference type="InterPro" id="IPR003675">
    <property type="entry name" value="Rce1/LyrA-like_dom"/>
</dbReference>
<evidence type="ECO:0000313" key="4">
    <source>
        <dbReference type="Proteomes" id="UP000036356"/>
    </source>
</evidence>
<keyword evidence="4" id="KW-1185">Reference proteome</keyword>
<feature type="transmembrane region" description="Helical" evidence="1">
    <location>
        <begin position="61"/>
        <end position="79"/>
    </location>
</feature>
<dbReference type="PANTHER" id="PTHR43592:SF15">
    <property type="entry name" value="CAAX AMINO TERMINAL PROTEASE FAMILY PROTEIN"/>
    <property type="match status" value="1"/>
</dbReference>
<dbReference type="EMBL" id="LDZY01000004">
    <property type="protein sequence ID" value="KLU66697.1"/>
    <property type="molecule type" value="Genomic_DNA"/>
</dbReference>
<dbReference type="PANTHER" id="PTHR43592">
    <property type="entry name" value="CAAX AMINO TERMINAL PROTEASE"/>
    <property type="match status" value="1"/>
</dbReference>
<dbReference type="RefSeq" id="WP_047809244.1">
    <property type="nucleotide sequence ID" value="NZ_LDZY01000004.1"/>
</dbReference>
<dbReference type="GO" id="GO:0004175">
    <property type="term" value="F:endopeptidase activity"/>
    <property type="evidence" value="ECO:0007669"/>
    <property type="project" value="UniProtKB-ARBA"/>
</dbReference>
<feature type="transmembrane region" description="Helical" evidence="1">
    <location>
        <begin position="100"/>
        <end position="123"/>
    </location>
</feature>
<evidence type="ECO:0000259" key="2">
    <source>
        <dbReference type="Pfam" id="PF02517"/>
    </source>
</evidence>
<keyword evidence="1" id="KW-0812">Transmembrane</keyword>
<feature type="transmembrane region" description="Helical" evidence="1">
    <location>
        <begin position="182"/>
        <end position="215"/>
    </location>
</feature>
<proteinExistence type="predicted"/>
<dbReference type="Pfam" id="PF02517">
    <property type="entry name" value="Rce1-like"/>
    <property type="match status" value="1"/>
</dbReference>
<feature type="transmembrane region" description="Helical" evidence="1">
    <location>
        <begin position="28"/>
        <end position="49"/>
    </location>
</feature>
<dbReference type="PATRIC" id="fig|476652.3.peg.1401"/>
<evidence type="ECO:0000313" key="3">
    <source>
        <dbReference type="EMBL" id="KLU66697.1"/>
    </source>
</evidence>
<dbReference type="Proteomes" id="UP000036356">
    <property type="component" value="Unassembled WGS sequence"/>
</dbReference>
<evidence type="ECO:0000256" key="1">
    <source>
        <dbReference type="SAM" id="Phobius"/>
    </source>
</evidence>
<sequence>MDEGLENHEHSECSEPPERKRTLNWVDLLTVMIGIAVIYIILALGTVWLMKWWPNERVLMYLNAFLTQFSFFLLIWLLKKLRHWEWSDFGWRRPVFLRKALPNILGIYGISWLFNIAYAIFLYKQGMSPPTTDVYTKLLGQSSGVTLFLNLILAGVLAPLVEETMFRGLIFGSLRTYCGKWTAAVISAAIFSGLHFQAYGFIPRFILGIALVYLYDKYKSLYPNVALHSLNNIIATLIAAKFV</sequence>
<name>A0A0J1FTT2_9FIRM</name>
<dbReference type="GO" id="GO:0006508">
    <property type="term" value="P:proteolysis"/>
    <property type="evidence" value="ECO:0007669"/>
    <property type="project" value="UniProtKB-KW"/>
</dbReference>
<feature type="domain" description="CAAX prenyl protease 2/Lysostaphin resistance protein A-like" evidence="2">
    <location>
        <begin position="146"/>
        <end position="234"/>
    </location>
</feature>
<gene>
    <name evidence="3" type="ORF">DEAC_c13640</name>
</gene>
<protein>
    <submittedName>
        <fullName evidence="3">CAAX amino terminal protease self-immunity</fullName>
    </submittedName>
</protein>
<comment type="caution">
    <text evidence="3">The sequence shown here is derived from an EMBL/GenBank/DDBJ whole genome shotgun (WGS) entry which is preliminary data.</text>
</comment>
<dbReference type="STRING" id="476652.DEAC_c13640"/>
<reference evidence="3 4" key="1">
    <citation type="submission" date="2015-06" db="EMBL/GenBank/DDBJ databases">
        <title>Draft genome of the moderately acidophilic sulfate reducer Candidatus Desulfosporosinus acididurans strain M1.</title>
        <authorList>
            <person name="Poehlein A."/>
            <person name="Petzsch P."/>
            <person name="Johnson B.D."/>
            <person name="Schloemann M."/>
            <person name="Daniel R."/>
            <person name="Muehling M."/>
        </authorList>
    </citation>
    <scope>NUCLEOTIDE SEQUENCE [LARGE SCALE GENOMIC DNA]</scope>
    <source>
        <strain evidence="3 4">M1</strain>
    </source>
</reference>
<keyword evidence="1" id="KW-1133">Transmembrane helix</keyword>
<organism evidence="3 4">
    <name type="scientific">Desulfosporosinus acididurans</name>
    <dbReference type="NCBI Taxonomy" id="476652"/>
    <lineage>
        <taxon>Bacteria</taxon>
        <taxon>Bacillati</taxon>
        <taxon>Bacillota</taxon>
        <taxon>Clostridia</taxon>
        <taxon>Eubacteriales</taxon>
        <taxon>Desulfitobacteriaceae</taxon>
        <taxon>Desulfosporosinus</taxon>
    </lineage>
</organism>
<dbReference type="AlphaFoldDB" id="A0A0J1FTT2"/>